<dbReference type="Pfam" id="PF04810">
    <property type="entry name" value="zf-Sec23_Sec24"/>
    <property type="match status" value="1"/>
</dbReference>
<accession>A0ABP1GIM2</accession>
<comment type="caution">
    <text evidence="2">The sequence shown here is derived from an EMBL/GenBank/DDBJ whole genome shotgun (WGS) entry which is preliminary data.</text>
</comment>
<evidence type="ECO:0000259" key="1">
    <source>
        <dbReference type="Pfam" id="PF04810"/>
    </source>
</evidence>
<feature type="domain" description="Zinc finger Sec23/Sec24-type" evidence="1">
    <location>
        <begin position="43"/>
        <end position="79"/>
    </location>
</feature>
<keyword evidence="3" id="KW-1185">Reference proteome</keyword>
<gene>
    <name evidence="2" type="ORF">HINF_LOCUS477</name>
</gene>
<dbReference type="InterPro" id="IPR006895">
    <property type="entry name" value="Znf_Sec23_Sec24"/>
</dbReference>
<dbReference type="InterPro" id="IPR036174">
    <property type="entry name" value="Znf_Sec23_Sec24_sf"/>
</dbReference>
<organism evidence="2 3">
    <name type="scientific">Hexamita inflata</name>
    <dbReference type="NCBI Taxonomy" id="28002"/>
    <lineage>
        <taxon>Eukaryota</taxon>
        <taxon>Metamonada</taxon>
        <taxon>Diplomonadida</taxon>
        <taxon>Hexamitidae</taxon>
        <taxon>Hexamitinae</taxon>
        <taxon>Hexamita</taxon>
    </lineage>
</organism>
<dbReference type="Gene3D" id="2.30.30.380">
    <property type="entry name" value="Zn-finger domain of Sec23/24"/>
    <property type="match status" value="1"/>
</dbReference>
<reference evidence="2 3" key="1">
    <citation type="submission" date="2024-07" db="EMBL/GenBank/DDBJ databases">
        <authorList>
            <person name="Akdeniz Z."/>
        </authorList>
    </citation>
    <scope>NUCLEOTIDE SEQUENCE [LARGE SCALE GENOMIC DNA]</scope>
</reference>
<evidence type="ECO:0000313" key="2">
    <source>
        <dbReference type="EMBL" id="CAL5970537.1"/>
    </source>
</evidence>
<protein>
    <submittedName>
        <fullName evidence="2">Sec24-like_protein</fullName>
    </submittedName>
</protein>
<evidence type="ECO:0000313" key="3">
    <source>
        <dbReference type="Proteomes" id="UP001642409"/>
    </source>
</evidence>
<name>A0ABP1GIM2_9EUKA</name>
<sequence length="119" mass="13603">MLSQSSGSTIKYCLGNPGSIPYTCNIFKFCSPRMMSSLVERAPVRCKRCKAYLNKFNKLLPTEYSCCICGRVNELPDHFKQEVDGQLVLKFLSCNTTKLRQVEYVVEDLQYLHVFTSLS</sequence>
<proteinExistence type="predicted"/>
<dbReference type="SUPFAM" id="SSF82919">
    <property type="entry name" value="Zn-finger domain of Sec23/24"/>
    <property type="match status" value="1"/>
</dbReference>
<dbReference type="Proteomes" id="UP001642409">
    <property type="component" value="Unassembled WGS sequence"/>
</dbReference>
<dbReference type="EMBL" id="CAXDID020000001">
    <property type="protein sequence ID" value="CAL5970537.1"/>
    <property type="molecule type" value="Genomic_DNA"/>
</dbReference>